<dbReference type="AlphaFoldDB" id="A0A9W9RFI0"/>
<organism evidence="4 5">
    <name type="scientific">Penicillium concentricum</name>
    <dbReference type="NCBI Taxonomy" id="293559"/>
    <lineage>
        <taxon>Eukaryota</taxon>
        <taxon>Fungi</taxon>
        <taxon>Dikarya</taxon>
        <taxon>Ascomycota</taxon>
        <taxon>Pezizomycotina</taxon>
        <taxon>Eurotiomycetes</taxon>
        <taxon>Eurotiomycetidae</taxon>
        <taxon>Eurotiales</taxon>
        <taxon>Aspergillaceae</taxon>
        <taxon>Penicillium</taxon>
    </lineage>
</organism>
<evidence type="ECO:0000256" key="1">
    <source>
        <dbReference type="ARBA" id="ARBA00006328"/>
    </source>
</evidence>
<evidence type="ECO:0000313" key="4">
    <source>
        <dbReference type="EMBL" id="KAJ5356593.1"/>
    </source>
</evidence>
<sequence length="325" mass="36686">MQEIIVITCPGGRQCSHLIPLLYNNSRFKLRLAAHTTESASRLQTTYPKAEVQTCDTTSIEECRKLLNNATSVYHVGPSLHSREIEIGINMIDAAVAESQRPDTNFKHFVYSSVLGTQHRNLMQHDHKSRVEERLLLSPLNFTILQPTNFMDVYPPAALSKTEDPSIEYVWNIYNPNVANSLIALRDLAEAAARVLDEQEPHYFAQYPLCSTLPISDADVIKVIGKHIGKEIKVPTPTFEEGVSKVLKLLYTGESGVYSGDHVDSDLRWPASHGDLRPDITRDEAERLILFYNRRGLKGNPSVLRWLLGREPTTVDEWVKIQLKG</sequence>
<dbReference type="RefSeq" id="XP_056574740.1">
    <property type="nucleotide sequence ID" value="XM_056728925.1"/>
</dbReference>
<dbReference type="InterPro" id="IPR036291">
    <property type="entry name" value="NAD(P)-bd_dom_sf"/>
</dbReference>
<comment type="similarity">
    <text evidence="1">Belongs to the NmrA-type oxidoreductase family.</text>
</comment>
<dbReference type="Proteomes" id="UP001147752">
    <property type="component" value="Unassembled WGS sequence"/>
</dbReference>
<dbReference type="EMBL" id="JAPZBT010000006">
    <property type="protein sequence ID" value="KAJ5356593.1"/>
    <property type="molecule type" value="Genomic_DNA"/>
</dbReference>
<reference evidence="4" key="1">
    <citation type="submission" date="2022-12" db="EMBL/GenBank/DDBJ databases">
        <authorList>
            <person name="Petersen C."/>
        </authorList>
    </citation>
    <scope>NUCLEOTIDE SEQUENCE</scope>
    <source>
        <strain evidence="4">IBT 3081</strain>
    </source>
</reference>
<keyword evidence="5" id="KW-1185">Reference proteome</keyword>
<dbReference type="GeneID" id="81468108"/>
<reference evidence="4" key="2">
    <citation type="journal article" date="2023" name="IMA Fungus">
        <title>Comparative genomic study of the Penicillium genus elucidates a diverse pangenome and 15 lateral gene transfer events.</title>
        <authorList>
            <person name="Petersen C."/>
            <person name="Sorensen T."/>
            <person name="Nielsen M.R."/>
            <person name="Sondergaard T.E."/>
            <person name="Sorensen J.L."/>
            <person name="Fitzpatrick D.A."/>
            <person name="Frisvad J.C."/>
            <person name="Nielsen K.L."/>
        </authorList>
    </citation>
    <scope>NUCLEOTIDE SEQUENCE</scope>
    <source>
        <strain evidence="4">IBT 3081</strain>
    </source>
</reference>
<evidence type="ECO:0000313" key="5">
    <source>
        <dbReference type="Proteomes" id="UP001147752"/>
    </source>
</evidence>
<evidence type="ECO:0000256" key="2">
    <source>
        <dbReference type="ARBA" id="ARBA00022857"/>
    </source>
</evidence>
<accession>A0A9W9RFI0</accession>
<dbReference type="InterPro" id="IPR008030">
    <property type="entry name" value="NmrA-like"/>
</dbReference>
<feature type="domain" description="NmrA-like" evidence="3">
    <location>
        <begin position="2"/>
        <end position="233"/>
    </location>
</feature>
<dbReference type="PANTHER" id="PTHR42748">
    <property type="entry name" value="NITROGEN METABOLITE REPRESSION PROTEIN NMRA FAMILY MEMBER"/>
    <property type="match status" value="1"/>
</dbReference>
<dbReference type="Gene3D" id="3.40.50.720">
    <property type="entry name" value="NAD(P)-binding Rossmann-like Domain"/>
    <property type="match status" value="1"/>
</dbReference>
<dbReference type="SUPFAM" id="SSF51735">
    <property type="entry name" value="NAD(P)-binding Rossmann-fold domains"/>
    <property type="match status" value="1"/>
</dbReference>
<comment type="caution">
    <text evidence="4">The sequence shown here is derived from an EMBL/GenBank/DDBJ whole genome shotgun (WGS) entry which is preliminary data.</text>
</comment>
<proteinExistence type="inferred from homology"/>
<dbReference type="InterPro" id="IPR051164">
    <property type="entry name" value="NmrA-like_oxidored"/>
</dbReference>
<dbReference type="PANTHER" id="PTHR42748:SF31">
    <property type="entry name" value="NMRA-LIKE DOMAIN-CONTAINING PROTEIN-RELATED"/>
    <property type="match status" value="1"/>
</dbReference>
<gene>
    <name evidence="4" type="ORF">N7517_011202</name>
</gene>
<keyword evidence="2" id="KW-0521">NADP</keyword>
<name>A0A9W9RFI0_9EURO</name>
<protein>
    <recommendedName>
        <fullName evidence="3">NmrA-like domain-containing protein</fullName>
    </recommendedName>
</protein>
<dbReference type="Pfam" id="PF05368">
    <property type="entry name" value="NmrA"/>
    <property type="match status" value="1"/>
</dbReference>
<dbReference type="GO" id="GO:0005634">
    <property type="term" value="C:nucleus"/>
    <property type="evidence" value="ECO:0007669"/>
    <property type="project" value="TreeGrafter"/>
</dbReference>
<dbReference type="OrthoDB" id="419598at2759"/>
<evidence type="ECO:0000259" key="3">
    <source>
        <dbReference type="Pfam" id="PF05368"/>
    </source>
</evidence>